<accession>A0A4R5B9I8</accession>
<dbReference type="CDD" id="cd06171">
    <property type="entry name" value="Sigma70_r4"/>
    <property type="match status" value="1"/>
</dbReference>
<reference evidence="7 8" key="1">
    <citation type="submission" date="2019-03" db="EMBL/GenBank/DDBJ databases">
        <title>Draft genome sequences of novel Actinobacteria.</title>
        <authorList>
            <person name="Sahin N."/>
            <person name="Ay H."/>
            <person name="Saygin H."/>
        </authorList>
    </citation>
    <scope>NUCLEOTIDE SEQUENCE [LARGE SCALE GENOMIC DNA]</scope>
    <source>
        <strain evidence="7 8">H3C3</strain>
    </source>
</reference>
<evidence type="ECO:0000313" key="8">
    <source>
        <dbReference type="Proteomes" id="UP000294513"/>
    </source>
</evidence>
<dbReference type="OrthoDB" id="9784272at2"/>
<dbReference type="AlphaFoldDB" id="A0A4R5B9I8"/>
<dbReference type="PANTHER" id="PTHR43133:SF62">
    <property type="entry name" value="RNA POLYMERASE SIGMA FACTOR SIGZ"/>
    <property type="match status" value="1"/>
</dbReference>
<evidence type="ECO:0000256" key="4">
    <source>
        <dbReference type="ARBA" id="ARBA00023163"/>
    </source>
</evidence>
<feature type="domain" description="RNA polymerase sigma-70 region 2" evidence="5">
    <location>
        <begin position="17"/>
        <end position="86"/>
    </location>
</feature>
<keyword evidence="3" id="KW-0731">Sigma factor</keyword>
<dbReference type="Gene3D" id="1.10.10.10">
    <property type="entry name" value="Winged helix-like DNA-binding domain superfamily/Winged helix DNA-binding domain"/>
    <property type="match status" value="1"/>
</dbReference>
<dbReference type="InterPro" id="IPR013324">
    <property type="entry name" value="RNA_pol_sigma_r3/r4-like"/>
</dbReference>
<dbReference type="SUPFAM" id="SSF88946">
    <property type="entry name" value="Sigma2 domain of RNA polymerase sigma factors"/>
    <property type="match status" value="1"/>
</dbReference>
<evidence type="ECO:0000256" key="1">
    <source>
        <dbReference type="ARBA" id="ARBA00010641"/>
    </source>
</evidence>
<keyword evidence="2" id="KW-0805">Transcription regulation</keyword>
<sequence length="176" mass="19759">MWAQRLAAGDETVLDELYGAYASLVYGLALRITRSREAAEDVTQEVFGFVWERPLAFDPARGTMRSFLGVLAHRRAVEVVRREERRRRLPERAHEPDVVEPPDDAVTHAEVTGHVRRAVAALPGVQREVIVLAYFKERTYRQVAADLGLAEGTAKSRIRTALRRIADTLAEEGITP</sequence>
<dbReference type="EMBL" id="SMKU01000140">
    <property type="protein sequence ID" value="TDD81226.1"/>
    <property type="molecule type" value="Genomic_DNA"/>
</dbReference>
<comment type="caution">
    <text evidence="7">The sequence shown here is derived from an EMBL/GenBank/DDBJ whole genome shotgun (WGS) entry which is preliminary data.</text>
</comment>
<organism evidence="7 8">
    <name type="scientific">Actinomadura rubrisoli</name>
    <dbReference type="NCBI Taxonomy" id="2530368"/>
    <lineage>
        <taxon>Bacteria</taxon>
        <taxon>Bacillati</taxon>
        <taxon>Actinomycetota</taxon>
        <taxon>Actinomycetes</taxon>
        <taxon>Streptosporangiales</taxon>
        <taxon>Thermomonosporaceae</taxon>
        <taxon>Actinomadura</taxon>
    </lineage>
</organism>
<dbReference type="GO" id="GO:0006352">
    <property type="term" value="P:DNA-templated transcription initiation"/>
    <property type="evidence" value="ECO:0007669"/>
    <property type="project" value="InterPro"/>
</dbReference>
<name>A0A4R5B9I8_9ACTN</name>
<gene>
    <name evidence="7" type="ORF">E1298_24405</name>
</gene>
<protein>
    <submittedName>
        <fullName evidence="7">Sigma-70 family RNA polymerase sigma factor</fullName>
    </submittedName>
</protein>
<keyword evidence="8" id="KW-1185">Reference proteome</keyword>
<dbReference type="Gene3D" id="1.10.1740.10">
    <property type="match status" value="1"/>
</dbReference>
<dbReference type="GO" id="GO:0016987">
    <property type="term" value="F:sigma factor activity"/>
    <property type="evidence" value="ECO:0007669"/>
    <property type="project" value="UniProtKB-KW"/>
</dbReference>
<keyword evidence="4" id="KW-0804">Transcription</keyword>
<dbReference type="RefSeq" id="WP_131897096.1">
    <property type="nucleotide sequence ID" value="NZ_SMKU01000140.1"/>
</dbReference>
<dbReference type="PANTHER" id="PTHR43133">
    <property type="entry name" value="RNA POLYMERASE ECF-TYPE SIGMA FACTO"/>
    <property type="match status" value="1"/>
</dbReference>
<evidence type="ECO:0000313" key="7">
    <source>
        <dbReference type="EMBL" id="TDD81226.1"/>
    </source>
</evidence>
<dbReference type="InterPro" id="IPR014284">
    <property type="entry name" value="RNA_pol_sigma-70_dom"/>
</dbReference>
<dbReference type="Proteomes" id="UP000294513">
    <property type="component" value="Unassembled WGS sequence"/>
</dbReference>
<dbReference type="InterPro" id="IPR013325">
    <property type="entry name" value="RNA_pol_sigma_r2"/>
</dbReference>
<proteinExistence type="inferred from homology"/>
<evidence type="ECO:0000256" key="3">
    <source>
        <dbReference type="ARBA" id="ARBA00023082"/>
    </source>
</evidence>
<dbReference type="GO" id="GO:0003677">
    <property type="term" value="F:DNA binding"/>
    <property type="evidence" value="ECO:0007669"/>
    <property type="project" value="InterPro"/>
</dbReference>
<evidence type="ECO:0000259" key="5">
    <source>
        <dbReference type="Pfam" id="PF04542"/>
    </source>
</evidence>
<dbReference type="InterPro" id="IPR013249">
    <property type="entry name" value="RNA_pol_sigma70_r4_t2"/>
</dbReference>
<dbReference type="SUPFAM" id="SSF88659">
    <property type="entry name" value="Sigma3 and sigma4 domains of RNA polymerase sigma factors"/>
    <property type="match status" value="1"/>
</dbReference>
<evidence type="ECO:0000259" key="6">
    <source>
        <dbReference type="Pfam" id="PF08281"/>
    </source>
</evidence>
<dbReference type="InterPro" id="IPR036388">
    <property type="entry name" value="WH-like_DNA-bd_sf"/>
</dbReference>
<comment type="similarity">
    <text evidence="1">Belongs to the sigma-70 factor family. ECF subfamily.</text>
</comment>
<evidence type="ECO:0000256" key="2">
    <source>
        <dbReference type="ARBA" id="ARBA00023015"/>
    </source>
</evidence>
<dbReference type="InterPro" id="IPR007627">
    <property type="entry name" value="RNA_pol_sigma70_r2"/>
</dbReference>
<dbReference type="Pfam" id="PF08281">
    <property type="entry name" value="Sigma70_r4_2"/>
    <property type="match status" value="1"/>
</dbReference>
<feature type="domain" description="RNA polymerase sigma factor 70 region 4 type 2" evidence="6">
    <location>
        <begin position="115"/>
        <end position="165"/>
    </location>
</feature>
<dbReference type="InterPro" id="IPR039425">
    <property type="entry name" value="RNA_pol_sigma-70-like"/>
</dbReference>
<dbReference type="Pfam" id="PF04542">
    <property type="entry name" value="Sigma70_r2"/>
    <property type="match status" value="1"/>
</dbReference>
<dbReference type="NCBIfam" id="TIGR02937">
    <property type="entry name" value="sigma70-ECF"/>
    <property type="match status" value="1"/>
</dbReference>